<reference evidence="4 5" key="1">
    <citation type="journal article" date="2017" name="DNA Res.">
        <title>Complete genome sequence and expression profile of the commercial lytic enzyme producer Lysobacter enzymogenes M497-1.</title>
        <authorList>
            <person name="Takami H."/>
            <person name="Toyoda A."/>
            <person name="Uchiyama I."/>
            <person name="Itoh T."/>
            <person name="Takaki Y."/>
            <person name="Arai W."/>
            <person name="Nishi S."/>
            <person name="Kawai M."/>
            <person name="Shinya K."/>
            <person name="Ikeda H."/>
        </authorList>
    </citation>
    <scope>NUCLEOTIDE SEQUENCE [LARGE SCALE GENOMIC DNA]</scope>
    <source>
        <strain evidence="4 5">M497-1</strain>
    </source>
</reference>
<evidence type="ECO:0000313" key="5">
    <source>
        <dbReference type="Proteomes" id="UP000218824"/>
    </source>
</evidence>
<proteinExistence type="predicted"/>
<sequence>MFSGQGSQYFQMGRRLYQDDDVFRHWMIHLDDFAREWCGESVIDVIHSRGKADAFDRTAHSHPAIFMVEYALARCLIERGVRPDLCLGASLGSFAAAAVAEHVSVEDAMQAVVAQAEAFEGHCERGAMIAILADPALYAQPFLSERSELAAVNFSGHFAVAAPQAALAPIEEELRARAISFQRLAVSYAFHSRWIEPAQAPFAAATAALPLGRGALPVVCCEQAAVLDELPQDFFWRVVRQPIRFGEAIAQLERSGPHRYLDLGPSGTLATFAKYLLPQGTRSTTQALMTPYGQDEKLMAAVLAPAQPA</sequence>
<dbReference type="Pfam" id="PF00698">
    <property type="entry name" value="Acyl_transf_1"/>
    <property type="match status" value="1"/>
</dbReference>
<keyword evidence="1" id="KW-0596">Phosphopantetheine</keyword>
<dbReference type="GO" id="GO:0005737">
    <property type="term" value="C:cytoplasm"/>
    <property type="evidence" value="ECO:0007669"/>
    <property type="project" value="TreeGrafter"/>
</dbReference>
<keyword evidence="4" id="KW-0012">Acyltransferase</keyword>
<dbReference type="InterPro" id="IPR014043">
    <property type="entry name" value="Acyl_transferase_dom"/>
</dbReference>
<name>A0AAU9AG36_LYSEN</name>
<dbReference type="Gene3D" id="3.40.366.10">
    <property type="entry name" value="Malonyl-Coenzyme A Acyl Carrier Protein, domain 2"/>
    <property type="match status" value="1"/>
</dbReference>
<dbReference type="SMART" id="SM00827">
    <property type="entry name" value="PKS_AT"/>
    <property type="match status" value="1"/>
</dbReference>
<evidence type="ECO:0000313" key="4">
    <source>
        <dbReference type="EMBL" id="BAV98070.1"/>
    </source>
</evidence>
<dbReference type="PANTHER" id="PTHR43775">
    <property type="entry name" value="FATTY ACID SYNTHASE"/>
    <property type="match status" value="1"/>
</dbReference>
<evidence type="ECO:0000259" key="3">
    <source>
        <dbReference type="SMART" id="SM00827"/>
    </source>
</evidence>
<keyword evidence="4" id="KW-0808">Transferase</keyword>
<dbReference type="InterPro" id="IPR016035">
    <property type="entry name" value="Acyl_Trfase/lysoPLipase"/>
</dbReference>
<dbReference type="InterPro" id="IPR050091">
    <property type="entry name" value="PKS_NRPS_Biosynth_Enz"/>
</dbReference>
<dbReference type="EMBL" id="AP014940">
    <property type="protein sequence ID" value="BAV98070.1"/>
    <property type="molecule type" value="Genomic_DNA"/>
</dbReference>
<accession>A0AAU9AG36</accession>
<dbReference type="GO" id="GO:0005886">
    <property type="term" value="C:plasma membrane"/>
    <property type="evidence" value="ECO:0007669"/>
    <property type="project" value="TreeGrafter"/>
</dbReference>
<dbReference type="AlphaFoldDB" id="A0AAU9AG36"/>
<evidence type="ECO:0000256" key="1">
    <source>
        <dbReference type="ARBA" id="ARBA00022450"/>
    </source>
</evidence>
<protein>
    <submittedName>
        <fullName evidence="4">Discrete acyltransferase</fullName>
    </submittedName>
</protein>
<dbReference type="InterPro" id="IPR001227">
    <property type="entry name" value="Ac_transferase_dom_sf"/>
</dbReference>
<dbReference type="Proteomes" id="UP000218824">
    <property type="component" value="Chromosome"/>
</dbReference>
<evidence type="ECO:0000256" key="2">
    <source>
        <dbReference type="ARBA" id="ARBA00022553"/>
    </source>
</evidence>
<organism evidence="4 5">
    <name type="scientific">Lysobacter enzymogenes</name>
    <dbReference type="NCBI Taxonomy" id="69"/>
    <lineage>
        <taxon>Bacteria</taxon>
        <taxon>Pseudomonadati</taxon>
        <taxon>Pseudomonadota</taxon>
        <taxon>Gammaproteobacteria</taxon>
        <taxon>Lysobacterales</taxon>
        <taxon>Lysobacteraceae</taxon>
        <taxon>Lysobacter</taxon>
    </lineage>
</organism>
<gene>
    <name evidence="4" type="primary">pksD</name>
    <name evidence="4" type="ORF">LEN_2583</name>
</gene>
<dbReference type="GO" id="GO:0006633">
    <property type="term" value="P:fatty acid biosynthetic process"/>
    <property type="evidence" value="ECO:0007669"/>
    <property type="project" value="TreeGrafter"/>
</dbReference>
<dbReference type="KEGG" id="lem:LEN_2583"/>
<dbReference type="PANTHER" id="PTHR43775:SF37">
    <property type="entry name" value="SI:DKEY-61P9.11"/>
    <property type="match status" value="1"/>
</dbReference>
<keyword evidence="2" id="KW-0597">Phosphoprotein</keyword>
<dbReference type="GO" id="GO:0004312">
    <property type="term" value="F:fatty acid synthase activity"/>
    <property type="evidence" value="ECO:0007669"/>
    <property type="project" value="TreeGrafter"/>
</dbReference>
<dbReference type="SUPFAM" id="SSF52151">
    <property type="entry name" value="FabD/lysophospholipase-like"/>
    <property type="match status" value="1"/>
</dbReference>
<dbReference type="GO" id="GO:0071770">
    <property type="term" value="P:DIM/DIP cell wall layer assembly"/>
    <property type="evidence" value="ECO:0007669"/>
    <property type="project" value="TreeGrafter"/>
</dbReference>
<feature type="domain" description="Malonyl-CoA:ACP transacylase (MAT)" evidence="3">
    <location>
        <begin position="1"/>
        <end position="307"/>
    </location>
</feature>